<dbReference type="AlphaFoldDB" id="A0A371GGQ3"/>
<feature type="non-terminal residue" evidence="1">
    <location>
        <position position="1"/>
    </location>
</feature>
<name>A0A371GGQ3_MUCPR</name>
<reference evidence="1" key="1">
    <citation type="submission" date="2018-05" db="EMBL/GenBank/DDBJ databases">
        <title>Draft genome of Mucuna pruriens seed.</title>
        <authorList>
            <person name="Nnadi N.E."/>
            <person name="Vos R."/>
            <person name="Hasami M.H."/>
            <person name="Devisetty U.K."/>
            <person name="Aguiy J.C."/>
        </authorList>
    </citation>
    <scope>NUCLEOTIDE SEQUENCE [LARGE SCALE GENOMIC DNA]</scope>
    <source>
        <strain evidence="1">JCA_2017</strain>
    </source>
</reference>
<comment type="caution">
    <text evidence="1">The sequence shown here is derived from an EMBL/GenBank/DDBJ whole genome shotgun (WGS) entry which is preliminary data.</text>
</comment>
<proteinExistence type="predicted"/>
<dbReference type="Proteomes" id="UP000257109">
    <property type="component" value="Unassembled WGS sequence"/>
</dbReference>
<dbReference type="EMBL" id="QJKJ01005586">
    <property type="protein sequence ID" value="RDX89742.1"/>
    <property type="molecule type" value="Genomic_DNA"/>
</dbReference>
<accession>A0A371GGQ3</accession>
<keyword evidence="2" id="KW-1185">Reference proteome</keyword>
<evidence type="ECO:0000313" key="2">
    <source>
        <dbReference type="Proteomes" id="UP000257109"/>
    </source>
</evidence>
<evidence type="ECO:0008006" key="3">
    <source>
        <dbReference type="Google" id="ProtNLM"/>
    </source>
</evidence>
<evidence type="ECO:0000313" key="1">
    <source>
        <dbReference type="EMBL" id="RDX89742.1"/>
    </source>
</evidence>
<organism evidence="1 2">
    <name type="scientific">Mucuna pruriens</name>
    <name type="common">Velvet bean</name>
    <name type="synonym">Dolichos pruriens</name>
    <dbReference type="NCBI Taxonomy" id="157652"/>
    <lineage>
        <taxon>Eukaryota</taxon>
        <taxon>Viridiplantae</taxon>
        <taxon>Streptophyta</taxon>
        <taxon>Embryophyta</taxon>
        <taxon>Tracheophyta</taxon>
        <taxon>Spermatophyta</taxon>
        <taxon>Magnoliopsida</taxon>
        <taxon>eudicotyledons</taxon>
        <taxon>Gunneridae</taxon>
        <taxon>Pentapetalae</taxon>
        <taxon>rosids</taxon>
        <taxon>fabids</taxon>
        <taxon>Fabales</taxon>
        <taxon>Fabaceae</taxon>
        <taxon>Papilionoideae</taxon>
        <taxon>50 kb inversion clade</taxon>
        <taxon>NPAAA clade</taxon>
        <taxon>indigoferoid/millettioid clade</taxon>
        <taxon>Phaseoleae</taxon>
        <taxon>Mucuna</taxon>
    </lineage>
</organism>
<gene>
    <name evidence="1" type="ORF">CR513_28490</name>
</gene>
<protein>
    <recommendedName>
        <fullName evidence="3">Chromo domain-containing protein</fullName>
    </recommendedName>
</protein>
<dbReference type="OrthoDB" id="1430837at2759"/>
<sequence>MLSRTKELLGTKKVEGFSLGADEVLRYKDRVCILQDQELKRLVLEEWHKSRLNIHPRMTNMYQDIKKIREDLTYDTQLAKIVDQRLKQLRGKDTSLVWVVWNEATRDSTWEFESKVQEKFL</sequence>